<proteinExistence type="predicted"/>
<feature type="compositionally biased region" description="Low complexity" evidence="1">
    <location>
        <begin position="127"/>
        <end position="144"/>
    </location>
</feature>
<feature type="compositionally biased region" description="Basic residues" evidence="1">
    <location>
        <begin position="151"/>
        <end position="162"/>
    </location>
</feature>
<evidence type="ECO:0000313" key="3">
    <source>
        <dbReference type="EMBL" id="TDE07219.1"/>
    </source>
</evidence>
<dbReference type="OrthoDB" id="799522at2"/>
<feature type="chain" id="PRO_5020382791" description="DUF3300 domain-containing protein" evidence="2">
    <location>
        <begin position="22"/>
        <end position="162"/>
    </location>
</feature>
<dbReference type="RefSeq" id="WP_132064813.1">
    <property type="nucleotide sequence ID" value="NZ_SMFN01000002.1"/>
</dbReference>
<feature type="region of interest" description="Disordered" evidence="1">
    <location>
        <begin position="117"/>
        <end position="162"/>
    </location>
</feature>
<accession>A0A4R5D1U8</accession>
<dbReference type="AlphaFoldDB" id="A0A4R5D1U8"/>
<protein>
    <recommendedName>
        <fullName evidence="5">DUF3300 domain-containing protein</fullName>
    </recommendedName>
</protein>
<evidence type="ECO:0000256" key="1">
    <source>
        <dbReference type="SAM" id="MobiDB-lite"/>
    </source>
</evidence>
<dbReference type="EMBL" id="SMFN01000002">
    <property type="protein sequence ID" value="TDE07219.1"/>
    <property type="molecule type" value="Genomic_DNA"/>
</dbReference>
<evidence type="ECO:0000313" key="4">
    <source>
        <dbReference type="Proteomes" id="UP000294644"/>
    </source>
</evidence>
<evidence type="ECO:0008006" key="5">
    <source>
        <dbReference type="Google" id="ProtNLM"/>
    </source>
</evidence>
<dbReference type="Proteomes" id="UP000294644">
    <property type="component" value="Unassembled WGS sequence"/>
</dbReference>
<keyword evidence="4" id="KW-1185">Reference proteome</keyword>
<feature type="signal peptide" evidence="2">
    <location>
        <begin position="1"/>
        <end position="21"/>
    </location>
</feature>
<evidence type="ECO:0000256" key="2">
    <source>
        <dbReference type="SAM" id="SignalP"/>
    </source>
</evidence>
<sequence>MKTLKLIAVAIVFLVSTNTIQAQVAVNVNIGSPPAWGPAGYSNVDYYYLPDVQAYYDIRATQFIYFGGGKWIRSRNLPNQYRNYNLYNGYKVVLNDYRGTRPYSNFKNHKVKYYKGYKGKPQKSIGSRSNNSSRVNKSTGNKSTGNGGKGGKGKSGHGNGKH</sequence>
<keyword evidence="2" id="KW-0732">Signal</keyword>
<gene>
    <name evidence="3" type="ORF">E0F91_02715</name>
</gene>
<reference evidence="3 4" key="1">
    <citation type="submission" date="2019-03" db="EMBL/GenBank/DDBJ databases">
        <title>Flavobacterium LB-D12 sp. nov., isolated from arctic soil.</title>
        <authorList>
            <person name="Chaudhary D.K."/>
        </authorList>
    </citation>
    <scope>NUCLEOTIDE SEQUENCE [LARGE SCALE GENOMIC DNA]</scope>
    <source>
        <strain evidence="3 4">LB-D12</strain>
    </source>
</reference>
<name>A0A4R5D1U8_9FLAO</name>
<organism evidence="3 4">
    <name type="scientific">Flavobacterium sandaracinum</name>
    <dbReference type="NCBI Taxonomy" id="2541733"/>
    <lineage>
        <taxon>Bacteria</taxon>
        <taxon>Pseudomonadati</taxon>
        <taxon>Bacteroidota</taxon>
        <taxon>Flavobacteriia</taxon>
        <taxon>Flavobacteriales</taxon>
        <taxon>Flavobacteriaceae</taxon>
        <taxon>Flavobacterium</taxon>
    </lineage>
</organism>
<comment type="caution">
    <text evidence="3">The sequence shown here is derived from an EMBL/GenBank/DDBJ whole genome shotgun (WGS) entry which is preliminary data.</text>
</comment>